<gene>
    <name evidence="1" type="ORF">Fot_07271</name>
</gene>
<evidence type="ECO:0000313" key="1">
    <source>
        <dbReference type="EMBL" id="KAL2553652.1"/>
    </source>
</evidence>
<organism evidence="1 2">
    <name type="scientific">Forsythia ovata</name>
    <dbReference type="NCBI Taxonomy" id="205694"/>
    <lineage>
        <taxon>Eukaryota</taxon>
        <taxon>Viridiplantae</taxon>
        <taxon>Streptophyta</taxon>
        <taxon>Embryophyta</taxon>
        <taxon>Tracheophyta</taxon>
        <taxon>Spermatophyta</taxon>
        <taxon>Magnoliopsida</taxon>
        <taxon>eudicotyledons</taxon>
        <taxon>Gunneridae</taxon>
        <taxon>Pentapetalae</taxon>
        <taxon>asterids</taxon>
        <taxon>lamiids</taxon>
        <taxon>Lamiales</taxon>
        <taxon>Oleaceae</taxon>
        <taxon>Forsythieae</taxon>
        <taxon>Forsythia</taxon>
    </lineage>
</organism>
<dbReference type="EMBL" id="JBFOLJ010000002">
    <property type="protein sequence ID" value="KAL2553652.1"/>
    <property type="molecule type" value="Genomic_DNA"/>
</dbReference>
<comment type="caution">
    <text evidence="1">The sequence shown here is derived from an EMBL/GenBank/DDBJ whole genome shotgun (WGS) entry which is preliminary data.</text>
</comment>
<keyword evidence="2" id="KW-1185">Reference proteome</keyword>
<evidence type="ECO:0000313" key="2">
    <source>
        <dbReference type="Proteomes" id="UP001604277"/>
    </source>
</evidence>
<reference evidence="2" key="1">
    <citation type="submission" date="2024-07" db="EMBL/GenBank/DDBJ databases">
        <title>Two chromosome-level genome assemblies of Korean endemic species Abeliophyllum distichum and Forsythia ovata (Oleaceae).</title>
        <authorList>
            <person name="Jang H."/>
        </authorList>
    </citation>
    <scope>NUCLEOTIDE SEQUENCE [LARGE SCALE GENOMIC DNA]</scope>
</reference>
<name>A0ABD1WVP3_9LAMI</name>
<dbReference type="Proteomes" id="UP001604277">
    <property type="component" value="Unassembled WGS sequence"/>
</dbReference>
<proteinExistence type="predicted"/>
<accession>A0ABD1WVP3</accession>
<protein>
    <submittedName>
        <fullName evidence="1">Uncharacterized protein</fullName>
    </submittedName>
</protein>
<sequence>MESSDDGKSISRRTHRVNLGLDPKKMDLVEDWVEHVRELSGGHEDPDSHLGSWACSQYHSDLSFVDFTKLRDLYRVPEGVRLIFPNKTDILCSPPGGHVTIMRDAFTCGMRLPLHPFFRDILRSYNVYLTRFLLTSEPKL</sequence>
<dbReference type="AlphaFoldDB" id="A0ABD1WVP3"/>